<geneLocation type="plasmid" evidence="2 3">
    <name>VS116_lp28-3</name>
</geneLocation>
<evidence type="ECO:0000256" key="1">
    <source>
        <dbReference type="SAM" id="MobiDB-lite"/>
    </source>
</evidence>
<proteinExistence type="predicted"/>
<dbReference type="EMBL" id="CP001440">
    <property type="protein sequence ID" value="ACN52924.1"/>
    <property type="molecule type" value="Genomic_DNA"/>
</dbReference>
<sequence length="46" mass="4897">MLSGQVKPGLKAGTIESKSKKGSNTASIPLVDTFKMLSELAYKVLE</sequence>
<dbReference type="Proteomes" id="UP000006163">
    <property type="component" value="Plasmid VS116_lp28-3"/>
</dbReference>
<evidence type="ECO:0000313" key="3">
    <source>
        <dbReference type="Proteomes" id="UP000006163"/>
    </source>
</evidence>
<evidence type="ECO:0000313" key="2">
    <source>
        <dbReference type="EMBL" id="ACN52924.1"/>
    </source>
</evidence>
<keyword evidence="3" id="KW-1185">Reference proteome</keyword>
<name>C0R908_BORVA</name>
<keyword evidence="2" id="KW-0614">Plasmid</keyword>
<accession>C0R908</accession>
<dbReference type="AlphaFoldDB" id="C0R908"/>
<reference evidence="2 3" key="1">
    <citation type="journal article" date="2012" name="J. Bacteriol.">
        <title>Whole-Genome Sequences of Borrelia bissettii, Borrelia valaisiana, and Borrelia spielmanii.</title>
        <authorList>
            <person name="Schutzer S.E."/>
            <person name="Fraser-Liggett C.M."/>
            <person name="Qiu W.G."/>
            <person name="Kraiczy P."/>
            <person name="Mongodin E.F."/>
            <person name="Dunn J.J."/>
            <person name="Luft B.J."/>
            <person name="Casjens S.R."/>
        </authorList>
    </citation>
    <scope>NUCLEOTIDE SEQUENCE [LARGE SCALE GENOMIC DNA]</scope>
    <source>
        <strain evidence="2 3">VS116</strain>
        <plasmid evidence="2">VS116_lp28-3</plasmid>
    </source>
</reference>
<dbReference type="HOGENOM" id="CLU_209378_0_0_12"/>
<organism evidence="2 3">
    <name type="scientific">Borreliella valaisiana VS116</name>
    <dbReference type="NCBI Taxonomy" id="445987"/>
    <lineage>
        <taxon>Bacteria</taxon>
        <taxon>Pseudomonadati</taxon>
        <taxon>Spirochaetota</taxon>
        <taxon>Spirochaetia</taxon>
        <taxon>Spirochaetales</taxon>
        <taxon>Borreliaceae</taxon>
        <taxon>Borreliella</taxon>
    </lineage>
</organism>
<gene>
    <name evidence="2" type="ORF">BVAVS116_H0093</name>
</gene>
<feature type="region of interest" description="Disordered" evidence="1">
    <location>
        <begin position="1"/>
        <end position="25"/>
    </location>
</feature>
<protein>
    <submittedName>
        <fullName evidence="2">Uncharacterized protein</fullName>
    </submittedName>
</protein>